<gene>
    <name evidence="3" type="ORF">B0A62_03115</name>
    <name evidence="2" type="ORF">IW20_19875</name>
</gene>
<sequence>MKNQIIEQIRENLLEIIPELEGTTISNDEKLSDIGANSIDRAELIALTLEQLEKEIPRIELAGAQTINELAELIAEK</sequence>
<dbReference type="OrthoDB" id="487863at2"/>
<organism evidence="2 4">
    <name type="scientific">Flavobacterium hydatis</name>
    <name type="common">Cytophaga aquatilis</name>
    <dbReference type="NCBI Taxonomy" id="991"/>
    <lineage>
        <taxon>Bacteria</taxon>
        <taxon>Pseudomonadati</taxon>
        <taxon>Bacteroidota</taxon>
        <taxon>Flavobacteriia</taxon>
        <taxon>Flavobacteriales</taxon>
        <taxon>Flavobacteriaceae</taxon>
        <taxon>Flavobacterium</taxon>
    </lineage>
</organism>
<accession>A0A086A3D7</accession>
<comment type="caution">
    <text evidence="2">The sequence shown here is derived from an EMBL/GenBank/DDBJ whole genome shotgun (WGS) entry which is preliminary data.</text>
</comment>
<reference evidence="3 5" key="2">
    <citation type="submission" date="2016-11" db="EMBL/GenBank/DDBJ databases">
        <title>Whole genomes of Flavobacteriaceae.</title>
        <authorList>
            <person name="Stine C."/>
            <person name="Li C."/>
            <person name="Tadesse D."/>
        </authorList>
    </citation>
    <scope>NUCLEOTIDE SEQUENCE [LARGE SCALE GENOMIC DNA]</scope>
    <source>
        <strain evidence="3 5">ATCC 29551</strain>
    </source>
</reference>
<dbReference type="eggNOG" id="COG0236">
    <property type="taxonomic scope" value="Bacteria"/>
</dbReference>
<evidence type="ECO:0000313" key="2">
    <source>
        <dbReference type="EMBL" id="KFF11201.1"/>
    </source>
</evidence>
<dbReference type="PROSITE" id="PS50075">
    <property type="entry name" value="CARRIER"/>
    <property type="match status" value="1"/>
</dbReference>
<dbReference type="Proteomes" id="UP000198424">
    <property type="component" value="Unassembled WGS sequence"/>
</dbReference>
<reference evidence="2 4" key="1">
    <citation type="submission" date="2014-07" db="EMBL/GenBank/DDBJ databases">
        <title>Genome of Flavobacterium hydatis DSM 2063.</title>
        <authorList>
            <person name="Pipes S.E."/>
            <person name="Stropko S.J."/>
            <person name="Newman J.D."/>
        </authorList>
    </citation>
    <scope>NUCLEOTIDE SEQUENCE [LARGE SCALE GENOMIC DNA]</scope>
    <source>
        <strain evidence="2 4">DSM 2063</strain>
    </source>
</reference>
<evidence type="ECO:0000313" key="4">
    <source>
        <dbReference type="Proteomes" id="UP000028712"/>
    </source>
</evidence>
<keyword evidence="5" id="KW-1185">Reference proteome</keyword>
<dbReference type="InterPro" id="IPR009081">
    <property type="entry name" value="PP-bd_ACP"/>
</dbReference>
<dbReference type="EMBL" id="JPRM01000036">
    <property type="protein sequence ID" value="KFF11201.1"/>
    <property type="molecule type" value="Genomic_DNA"/>
</dbReference>
<protein>
    <submittedName>
        <fullName evidence="3">Poly(3-hydroxyalkanoate) depolymerase</fullName>
    </submittedName>
</protein>
<feature type="domain" description="Carrier" evidence="1">
    <location>
        <begin position="1"/>
        <end position="77"/>
    </location>
</feature>
<dbReference type="AlphaFoldDB" id="A0A086A3D7"/>
<dbReference type="Gene3D" id="1.10.1200.10">
    <property type="entry name" value="ACP-like"/>
    <property type="match status" value="1"/>
</dbReference>
<dbReference type="InterPro" id="IPR036736">
    <property type="entry name" value="ACP-like_sf"/>
</dbReference>
<evidence type="ECO:0000259" key="1">
    <source>
        <dbReference type="PROSITE" id="PS50075"/>
    </source>
</evidence>
<proteinExistence type="predicted"/>
<dbReference type="RefSeq" id="WP_035626249.1">
    <property type="nucleotide sequence ID" value="NZ_JBEWQG010000046.1"/>
</dbReference>
<dbReference type="Proteomes" id="UP000028712">
    <property type="component" value="Unassembled WGS sequence"/>
</dbReference>
<dbReference type="STRING" id="991.IW20_19875"/>
<evidence type="ECO:0000313" key="3">
    <source>
        <dbReference type="EMBL" id="OXA97861.1"/>
    </source>
</evidence>
<dbReference type="SUPFAM" id="SSF47336">
    <property type="entry name" value="ACP-like"/>
    <property type="match status" value="1"/>
</dbReference>
<dbReference type="Pfam" id="PF00550">
    <property type="entry name" value="PP-binding"/>
    <property type="match status" value="1"/>
</dbReference>
<name>A0A086A3D7_FLAHY</name>
<dbReference type="EMBL" id="MUGY01000002">
    <property type="protein sequence ID" value="OXA97861.1"/>
    <property type="molecule type" value="Genomic_DNA"/>
</dbReference>
<evidence type="ECO:0000313" key="5">
    <source>
        <dbReference type="Proteomes" id="UP000198424"/>
    </source>
</evidence>